<gene>
    <name evidence="3" type="ORF">F1003_15015</name>
</gene>
<dbReference type="SUPFAM" id="SSF50998">
    <property type="entry name" value="Quinoprotein alcohol dehydrogenase-like"/>
    <property type="match status" value="1"/>
</dbReference>
<protein>
    <recommendedName>
        <fullName evidence="2">Peptidase C14 caspase domain-containing protein</fullName>
    </recommendedName>
</protein>
<evidence type="ECO:0000259" key="2">
    <source>
        <dbReference type="Pfam" id="PF00656"/>
    </source>
</evidence>
<dbReference type="InterPro" id="IPR050452">
    <property type="entry name" value="Metacaspase"/>
</dbReference>
<dbReference type="GO" id="GO:0004197">
    <property type="term" value="F:cysteine-type endopeptidase activity"/>
    <property type="evidence" value="ECO:0007669"/>
    <property type="project" value="InterPro"/>
</dbReference>
<reference evidence="3 4" key="1">
    <citation type="submission" date="2019-11" db="EMBL/GenBank/DDBJ databases">
        <title>Winogradskyella ouciana sp. nov., isolated from the hadal seawater of the Mariana Trench.</title>
        <authorList>
            <person name="Liu R."/>
        </authorList>
    </citation>
    <scope>NUCLEOTIDE SEQUENCE [LARGE SCALE GENOMIC DNA]</scope>
    <source>
        <strain evidence="3 4">ZXX205</strain>
    </source>
</reference>
<dbReference type="InterPro" id="IPR029030">
    <property type="entry name" value="Caspase-like_dom_sf"/>
</dbReference>
<name>A0A7K1GG02_9FLAO</name>
<proteinExistence type="predicted"/>
<keyword evidence="4" id="KW-1185">Reference proteome</keyword>
<feature type="chain" id="PRO_5029722043" description="Peptidase C14 caspase domain-containing protein" evidence="1">
    <location>
        <begin position="21"/>
        <end position="1464"/>
    </location>
</feature>
<dbReference type="GO" id="GO:0005737">
    <property type="term" value="C:cytoplasm"/>
    <property type="evidence" value="ECO:0007669"/>
    <property type="project" value="TreeGrafter"/>
</dbReference>
<keyword evidence="1" id="KW-0732">Signal</keyword>
<feature type="signal peptide" evidence="1">
    <location>
        <begin position="1"/>
        <end position="20"/>
    </location>
</feature>
<dbReference type="PANTHER" id="PTHR48104:SF30">
    <property type="entry name" value="METACASPASE-1"/>
    <property type="match status" value="1"/>
</dbReference>
<dbReference type="Pfam" id="PF00656">
    <property type="entry name" value="Peptidase_C14"/>
    <property type="match status" value="1"/>
</dbReference>
<dbReference type="RefSeq" id="WP_155090259.1">
    <property type="nucleotide sequence ID" value="NZ_WJYA01000010.1"/>
</dbReference>
<dbReference type="GO" id="GO:0006508">
    <property type="term" value="P:proteolysis"/>
    <property type="evidence" value="ECO:0007669"/>
    <property type="project" value="InterPro"/>
</dbReference>
<dbReference type="SUPFAM" id="SSF52129">
    <property type="entry name" value="Caspase-like"/>
    <property type="match status" value="1"/>
</dbReference>
<dbReference type="Proteomes" id="UP000447545">
    <property type="component" value="Unassembled WGS sequence"/>
</dbReference>
<feature type="domain" description="Peptidase C14 caspase" evidence="2">
    <location>
        <begin position="1202"/>
        <end position="1455"/>
    </location>
</feature>
<dbReference type="PANTHER" id="PTHR48104">
    <property type="entry name" value="METACASPASE-4"/>
    <property type="match status" value="1"/>
</dbReference>
<dbReference type="InterPro" id="IPR011600">
    <property type="entry name" value="Pept_C14_caspase"/>
</dbReference>
<evidence type="ECO:0000313" key="4">
    <source>
        <dbReference type="Proteomes" id="UP000447545"/>
    </source>
</evidence>
<dbReference type="Gene3D" id="3.40.50.1460">
    <property type="match status" value="1"/>
</dbReference>
<organism evidence="3 4">
    <name type="scientific">Winogradskyella ouciana</name>
    <dbReference type="NCBI Taxonomy" id="2608631"/>
    <lineage>
        <taxon>Bacteria</taxon>
        <taxon>Pseudomonadati</taxon>
        <taxon>Bacteroidota</taxon>
        <taxon>Flavobacteriia</taxon>
        <taxon>Flavobacteriales</taxon>
        <taxon>Flavobacteriaceae</taxon>
        <taxon>Winogradskyella</taxon>
    </lineage>
</organism>
<dbReference type="InterPro" id="IPR011047">
    <property type="entry name" value="Quinoprotein_ADH-like_sf"/>
</dbReference>
<accession>A0A7K1GG02</accession>
<dbReference type="SUPFAM" id="SSF82171">
    <property type="entry name" value="DPP6 N-terminal domain-like"/>
    <property type="match status" value="1"/>
</dbReference>
<evidence type="ECO:0000256" key="1">
    <source>
        <dbReference type="SAM" id="SignalP"/>
    </source>
</evidence>
<evidence type="ECO:0000313" key="3">
    <source>
        <dbReference type="EMBL" id="MTE28247.1"/>
    </source>
</evidence>
<sequence>MLKNRLVFFVLLAFCINATGQETFLETPHVINDLLYNPSSNEIIFANDVSLYFADYETLKVKDSIQLINIKNKYISSFEYLDTPQPLIIIKTRTKGKFYRNFFEYPEDSTYFYNRTQRKIANKLAGNFYVSFNYINPMIATIGLNKYYDYKDDYGNVNKSPAAGELQALPDRKVVPSSGVVRNIKVNNEGDKVAIVYYKYFGAEVSHDHILELRSLPDLGLINSKKLKDRTTSIYFSEKDDFIVLKKDANPMTSDSSLSTEEYFQVFNASNLEEISELPKDLKIKGAIENGTVWKQVNSEIINEDFTTKKKKQQIWSNLTPFSVIDGFVKTGNGQVLLYGNKGYGLAGEKHGIFKFQLKDEAIYSEVKTVSEIDSLYNPLDAKIMDNKVAVNAVQFSPKNNLLLIEDSPKYELNGFQIWSSLDKMKLYDIEFSENINPFLDNEGKYCLIFEEYQGKNYGDFKLKVLDIETGIAKVNLFVGADFKGLNAKCHNLKTKNNEWICSDGYAKFWIIDTNDLSVKLLTDLSNSKYYRTDVETFRGIPDSDKVLVALQSVNVAPNHNVTESHFEGYKILDANSGYSHDVSVLKDKTDVFPLSEAVFILKDKKNLEIYNKDSGNISSILELESNTKISKVLQLDNRVDIGIDKTDRYSDSLTIVSYHLKNSSIIETYKIPSSYGLYKTYEGLNYFLYNDAYYTFNKDLNARVRWNNHKPKFTQPHDLIINKEGKLLYRGEWIINLETLEVEDKLLSFTDNVLLDNNRILMLDNIGEEFDSKNHKFRIVSAKNTDSILWESKTIKIAYNENPNTRVWTNDKNYILFYNNSQLVEKQNIYLIDLKNKRLISKRVNQKIKKAVFAEESNRIALIPHSKDFQKNDKSRLHNLSDLKFVKELNTKYDDEIDMNNYIYTDYEFLIHNVINDDSVVEKKTYYARQSLTTSKYLKSKNIIVAGTDNGSLVFWDLDISSPKHVEKISDSEIIGITQVKNQLYVLSKDSGISVVNLDNLELKVTCKIFEKDEYISLVWITPNGFFKASKSDIRNFHFVRKGKALPLVDYEVFLNRPDLIMENLGFASPKLYGLYKEAYLKRLTRNGYDESTDIFSLNRPKLKLLNRAQIPILSEYKQLNLNIENTSKAKELLVYINGVPTNKEVISDKQEINISIDLNNGINRVSILTKNEIGLESDPVTFEITSTAPRTKSKLYYIGIGVSKYQDSSMNLRYADKDVERISEVLTSKYEDRSYSKKLLNEDVNKTDVNELKTVLQTTDIDDTVIISFSGHGLIGKDNEFYFATYDMDFDAPEKHGISYTEIQNLLTDIPARRKLLLIDACHSGELDTTDNNKTLETKVVEHIPEGAKGSKAKSKGATNKETFRLMQTLFFDSDRGNGAYVISAAGGSEFAYEDDEWKNGVFTYSFINALNDLGYDTWSGEEGIPISKLKTYVYEKVKELTNNMQRPTSRAENLEWDWVLE</sequence>
<comment type="caution">
    <text evidence="3">The sequence shown here is derived from an EMBL/GenBank/DDBJ whole genome shotgun (WGS) entry which is preliminary data.</text>
</comment>
<dbReference type="EMBL" id="WJYA01000010">
    <property type="protein sequence ID" value="MTE28247.1"/>
    <property type="molecule type" value="Genomic_DNA"/>
</dbReference>